<dbReference type="GeneID" id="29003613"/>
<dbReference type="InParanoid" id="A0A167M4M3"/>
<keyword evidence="2" id="KW-1185">Reference proteome</keyword>
<dbReference type="EMBL" id="KV440985">
    <property type="protein sequence ID" value="OAD71779.1"/>
    <property type="molecule type" value="Genomic_DNA"/>
</dbReference>
<dbReference type="PANTHER" id="PTHR47718:SF3">
    <property type="entry name" value="PROTEIN FAR1-RELATED SEQUENCE 5-LIKE"/>
    <property type="match status" value="1"/>
</dbReference>
<dbReference type="OrthoDB" id="2422867at2759"/>
<sequence>MSNINNINNTNDFVIVSKTLKKYDAALTEFNSIFLVGREFSSVIAVREAAKTYGVKHNIALTTEYASSSCIKLICKHSGKYRDTRKAEKVASKTSVMGETLFEWERKREKDMQKHGCPCFMYANTKKGRKLTVRSHEAEHNHPIEEDRRAYAMYCKLSPEAMALVVKHLENNVDVFTIFNSLKINGYTNIVCHDIANIKQHFGKSEKGKEIFYFITTLQDLDFHVRYSVGNTEDNQVNMVFFVHQDVINEAQRMPETVIIDATYKTNSHQMTYVNIVGTSNVSGNSRTTLKTYPIAGAWVEHETEENYL</sequence>
<dbReference type="PANTHER" id="PTHR47718">
    <property type="entry name" value="OS01G0519700 PROTEIN"/>
    <property type="match status" value="1"/>
</dbReference>
<dbReference type="Proteomes" id="UP000077315">
    <property type="component" value="Unassembled WGS sequence"/>
</dbReference>
<reference evidence="2" key="1">
    <citation type="submission" date="2015-06" db="EMBL/GenBank/DDBJ databases">
        <title>Expansion of signal transduction pathways in fungi by whole-genome duplication.</title>
        <authorList>
            <consortium name="DOE Joint Genome Institute"/>
            <person name="Corrochano L.M."/>
            <person name="Kuo A."/>
            <person name="Marcet-Houben M."/>
            <person name="Polaino S."/>
            <person name="Salamov A."/>
            <person name="Villalobos J.M."/>
            <person name="Alvarez M.I."/>
            <person name="Avalos J."/>
            <person name="Benito E.P."/>
            <person name="Benoit I."/>
            <person name="Burger G."/>
            <person name="Camino L.P."/>
            <person name="Canovas D."/>
            <person name="Cerda-Olmedo E."/>
            <person name="Cheng J.-F."/>
            <person name="Dominguez A."/>
            <person name="Elias M."/>
            <person name="Eslava A.P."/>
            <person name="Glaser F."/>
            <person name="Grimwood J."/>
            <person name="Gutierrez G."/>
            <person name="Heitman J."/>
            <person name="Henrissat B."/>
            <person name="Iturriaga E.A."/>
            <person name="Lang B.F."/>
            <person name="Lavin J.L."/>
            <person name="Lee S."/>
            <person name="Li W."/>
            <person name="Lindquist E."/>
            <person name="Lopez-Garcia S."/>
            <person name="Luque E.M."/>
            <person name="Marcos A.T."/>
            <person name="Martin J."/>
            <person name="McCluskey K."/>
            <person name="Medina H.R."/>
            <person name="Miralles-Duran A."/>
            <person name="Miyazaki A."/>
            <person name="Munoz-Torres E."/>
            <person name="Oguiza J.A."/>
            <person name="Ohm R."/>
            <person name="Olmedo M."/>
            <person name="Orejas M."/>
            <person name="Ortiz-Castellanos L."/>
            <person name="Pisabarro A.G."/>
            <person name="Rodriguez-Romero J."/>
            <person name="Ruiz-Herrera J."/>
            <person name="Ruiz-Vazquez R."/>
            <person name="Sanz C."/>
            <person name="Schackwitz W."/>
            <person name="Schmutz J."/>
            <person name="Shahriari M."/>
            <person name="Shelest E."/>
            <person name="Silva-Franco F."/>
            <person name="Soanes D."/>
            <person name="Syed K."/>
            <person name="Tagua V.G."/>
            <person name="Talbot N.J."/>
            <person name="Thon M."/>
            <person name="De vries R.P."/>
            <person name="Wiebenga A."/>
            <person name="Yadav J.S."/>
            <person name="Braun E.L."/>
            <person name="Baker S."/>
            <person name="Garre V."/>
            <person name="Horwitz B."/>
            <person name="Torres-Martinez S."/>
            <person name="Idnurm A."/>
            <person name="Herrera-Estrella A."/>
            <person name="Gabaldon T."/>
            <person name="Grigoriev I.V."/>
        </authorList>
    </citation>
    <scope>NUCLEOTIDE SEQUENCE [LARGE SCALE GENOMIC DNA]</scope>
    <source>
        <strain evidence="2">NRRL 1555(-)</strain>
    </source>
</reference>
<proteinExistence type="predicted"/>
<dbReference type="AlphaFoldDB" id="A0A167M4M3"/>
<gene>
    <name evidence="1" type="ORF">PHYBLDRAFT_72739</name>
</gene>
<name>A0A167M4M3_PHYB8</name>
<protein>
    <recommendedName>
        <fullName evidence="3">FAR1 domain-containing protein</fullName>
    </recommendedName>
</protein>
<dbReference type="VEuPathDB" id="FungiDB:PHYBLDRAFT_72739"/>
<dbReference type="RefSeq" id="XP_018289819.1">
    <property type="nucleotide sequence ID" value="XM_018442707.1"/>
</dbReference>
<evidence type="ECO:0008006" key="3">
    <source>
        <dbReference type="Google" id="ProtNLM"/>
    </source>
</evidence>
<accession>A0A167M4M3</accession>
<evidence type="ECO:0000313" key="2">
    <source>
        <dbReference type="Proteomes" id="UP000077315"/>
    </source>
</evidence>
<evidence type="ECO:0000313" key="1">
    <source>
        <dbReference type="EMBL" id="OAD71779.1"/>
    </source>
</evidence>
<organism evidence="1 2">
    <name type="scientific">Phycomyces blakesleeanus (strain ATCC 8743b / DSM 1359 / FGSC 10004 / NBRC 33097 / NRRL 1555)</name>
    <dbReference type="NCBI Taxonomy" id="763407"/>
    <lineage>
        <taxon>Eukaryota</taxon>
        <taxon>Fungi</taxon>
        <taxon>Fungi incertae sedis</taxon>
        <taxon>Mucoromycota</taxon>
        <taxon>Mucoromycotina</taxon>
        <taxon>Mucoromycetes</taxon>
        <taxon>Mucorales</taxon>
        <taxon>Phycomycetaceae</taxon>
        <taxon>Phycomyces</taxon>
    </lineage>
</organism>